<dbReference type="GO" id="GO:0003824">
    <property type="term" value="F:catalytic activity"/>
    <property type="evidence" value="ECO:0007669"/>
    <property type="project" value="UniProtKB-ARBA"/>
</dbReference>
<dbReference type="PATRIC" id="fig|1214101.3.peg.251"/>
<organism evidence="2 3">
    <name type="scientific">Streptomyces davaonensis (strain DSM 101723 / JCM 4913 / KCC S-0913 / 768)</name>
    <dbReference type="NCBI Taxonomy" id="1214101"/>
    <lineage>
        <taxon>Bacteria</taxon>
        <taxon>Bacillati</taxon>
        <taxon>Actinomycetota</taxon>
        <taxon>Actinomycetes</taxon>
        <taxon>Kitasatosporales</taxon>
        <taxon>Streptomycetaceae</taxon>
        <taxon>Streptomyces</taxon>
    </lineage>
</organism>
<keyword evidence="3" id="KW-1185">Reference proteome</keyword>
<dbReference type="HOGENOM" id="CLU_051715_3_1_11"/>
<dbReference type="Pfam" id="PF12697">
    <property type="entry name" value="Abhydrolase_6"/>
    <property type="match status" value="1"/>
</dbReference>
<evidence type="ECO:0000313" key="3">
    <source>
        <dbReference type="Proteomes" id="UP000008043"/>
    </source>
</evidence>
<dbReference type="KEGG" id="sdv:BN159_0252"/>
<dbReference type="InterPro" id="IPR000073">
    <property type="entry name" value="AB_hydrolase_1"/>
</dbReference>
<dbReference type="RefSeq" id="WP_015655036.1">
    <property type="nucleotide sequence ID" value="NC_020504.1"/>
</dbReference>
<dbReference type="Proteomes" id="UP000008043">
    <property type="component" value="Chromosome"/>
</dbReference>
<dbReference type="eggNOG" id="COG2267">
    <property type="taxonomic scope" value="Bacteria"/>
</dbReference>
<evidence type="ECO:0000259" key="1">
    <source>
        <dbReference type="Pfam" id="PF12697"/>
    </source>
</evidence>
<dbReference type="OrthoDB" id="3810256at2"/>
<name>K4QSG9_STRDJ</name>
<dbReference type="EMBL" id="HE971709">
    <property type="protein sequence ID" value="CCK24631.1"/>
    <property type="molecule type" value="Genomic_DNA"/>
</dbReference>
<feature type="domain" description="AB hydrolase-1" evidence="1">
    <location>
        <begin position="6"/>
        <end position="237"/>
    </location>
</feature>
<dbReference type="AlphaFoldDB" id="K4QSG9"/>
<proteinExistence type="predicted"/>
<dbReference type="InterPro" id="IPR029058">
    <property type="entry name" value="AB_hydrolase_fold"/>
</dbReference>
<dbReference type="STRING" id="1214101.BN159_0252"/>
<protein>
    <recommendedName>
        <fullName evidence="1">AB hydrolase-1 domain-containing protein</fullName>
    </recommendedName>
</protein>
<reference evidence="2 3" key="1">
    <citation type="journal article" date="2012" name="J. Bacteriol.">
        <title>Genome sequence of the bacterium Streptomyces davawensis JCM 4913 and heterologous production of the unique antibiotic roseoflavin.</title>
        <authorList>
            <person name="Jankowitsch F."/>
            <person name="Schwarz J."/>
            <person name="Ruckert C."/>
            <person name="Gust B."/>
            <person name="Szczepanowski R."/>
            <person name="Blom J."/>
            <person name="Pelzer S."/>
            <person name="Kalinowski J."/>
            <person name="Mack M."/>
        </authorList>
    </citation>
    <scope>NUCLEOTIDE SEQUENCE [LARGE SCALE GENOMIC DNA]</scope>
    <source>
        <strain evidence="3">DSM 101723 / JCM 4913 / KCC S-0913 / 768</strain>
    </source>
</reference>
<sequence>MNRTPVVFIHGAWLHALSWEAWVERFASRGFIATAPGWPGEAAAAMDVRLSPEPLGGLGLDALMDHYAGIVRSFDVSPVIVGHSVGGLIAQHLIGANVGRAAVAIAPAPINDVTRPAPPLWTPGQAEGADELVALSPERFRHVVANTVAPEESDRLFERYAIPAPHRLLTDLGCAGGVRNPLAVADTGNARRGPLLLISGQEDRLVPDSVTRAVYKQYGDSTAVTDLKQFADRAHSLVIDGGWRFVADYVLGWLDEHGVRPLPGGGLTA</sequence>
<dbReference type="SUPFAM" id="SSF53474">
    <property type="entry name" value="alpha/beta-Hydrolases"/>
    <property type="match status" value="1"/>
</dbReference>
<accession>K4QSG9</accession>
<gene>
    <name evidence="2" type="ORF">BN159_0252</name>
</gene>
<evidence type="ECO:0000313" key="2">
    <source>
        <dbReference type="EMBL" id="CCK24631.1"/>
    </source>
</evidence>
<dbReference type="Gene3D" id="3.40.50.1820">
    <property type="entry name" value="alpha/beta hydrolase"/>
    <property type="match status" value="1"/>
</dbReference>